<feature type="transmembrane region" description="Helical" evidence="8">
    <location>
        <begin position="113"/>
        <end position="137"/>
    </location>
</feature>
<keyword evidence="4" id="KW-1003">Cell membrane</keyword>
<keyword evidence="7 8" id="KW-0472">Membrane</keyword>
<dbReference type="EMBL" id="PDHH01000008">
    <property type="protein sequence ID" value="PSM51379.1"/>
    <property type="molecule type" value="Genomic_DNA"/>
</dbReference>
<comment type="caution">
    <text evidence="10">The sequence shown here is derived from an EMBL/GenBank/DDBJ whole genome shotgun (WGS) entry which is preliminary data.</text>
</comment>
<proteinExistence type="inferred from homology"/>
<organism evidence="10 11">
    <name type="scientific">Campylobacter blaseri</name>
    <dbReference type="NCBI Taxonomy" id="2042961"/>
    <lineage>
        <taxon>Bacteria</taxon>
        <taxon>Pseudomonadati</taxon>
        <taxon>Campylobacterota</taxon>
        <taxon>Epsilonproteobacteria</taxon>
        <taxon>Campylobacterales</taxon>
        <taxon>Campylobacteraceae</taxon>
        <taxon>Campylobacter</taxon>
    </lineage>
</organism>
<dbReference type="InterPro" id="IPR035906">
    <property type="entry name" value="MetI-like_sf"/>
</dbReference>
<dbReference type="SUPFAM" id="SSF161098">
    <property type="entry name" value="MetI-like"/>
    <property type="match status" value="1"/>
</dbReference>
<evidence type="ECO:0000313" key="11">
    <source>
        <dbReference type="Proteomes" id="UP000240535"/>
    </source>
</evidence>
<evidence type="ECO:0000256" key="8">
    <source>
        <dbReference type="RuleBase" id="RU363032"/>
    </source>
</evidence>
<evidence type="ECO:0000259" key="9">
    <source>
        <dbReference type="PROSITE" id="PS50928"/>
    </source>
</evidence>
<keyword evidence="5 8" id="KW-0812">Transmembrane</keyword>
<dbReference type="InterPro" id="IPR051322">
    <property type="entry name" value="AA_ABC_Transporter_Permease"/>
</dbReference>
<dbReference type="InterPro" id="IPR000515">
    <property type="entry name" value="MetI-like"/>
</dbReference>
<feature type="transmembrane region" description="Helical" evidence="8">
    <location>
        <begin position="78"/>
        <end position="101"/>
    </location>
</feature>
<evidence type="ECO:0000256" key="3">
    <source>
        <dbReference type="ARBA" id="ARBA00022448"/>
    </source>
</evidence>
<sequence length="277" mass="30582">MGASKMRVIILILTLGLFFLYPFFVGESIFSTMDTKILNSPFFENMFLGIGGWFEGLIGSKAYRIWIDILLKATWETLYMSITATFFATFFGLLTAVVLVLTRKGGLMENKPLYAFLDLVVNIFRSFPFIILIIVLFPFVKLIVGTSIGTDASIVPLTIGTAPFIARLIENALIEVDDGVIEAAKSYGASNFQIIFRIMLVEAIPALVNVLTLTLIVVIGFSAMAGTLGGGGLGDVAIRYGFQRFMADIMAYTVIILIVMVQIFQMIGNNVYKKVKR</sequence>
<evidence type="ECO:0000256" key="1">
    <source>
        <dbReference type="ARBA" id="ARBA00004651"/>
    </source>
</evidence>
<dbReference type="PANTHER" id="PTHR30450">
    <property type="entry name" value="ABC TRANSPORTER PERMEASE"/>
    <property type="match status" value="1"/>
</dbReference>
<feature type="transmembrane region" description="Helical" evidence="8">
    <location>
        <begin position="7"/>
        <end position="26"/>
    </location>
</feature>
<dbReference type="Gene3D" id="1.10.3720.10">
    <property type="entry name" value="MetI-like"/>
    <property type="match status" value="1"/>
</dbReference>
<evidence type="ECO:0000256" key="5">
    <source>
        <dbReference type="ARBA" id="ARBA00022692"/>
    </source>
</evidence>
<dbReference type="PROSITE" id="PS50928">
    <property type="entry name" value="ABC_TM1"/>
    <property type="match status" value="1"/>
</dbReference>
<dbReference type="GO" id="GO:0048473">
    <property type="term" value="P:D-methionine transmembrane transport"/>
    <property type="evidence" value="ECO:0007669"/>
    <property type="project" value="TreeGrafter"/>
</dbReference>
<dbReference type="CDD" id="cd06261">
    <property type="entry name" value="TM_PBP2"/>
    <property type="match status" value="1"/>
</dbReference>
<dbReference type="FunFam" id="1.10.3720.10:FF:000002">
    <property type="entry name" value="D-methionine ABC transporter permease MetI"/>
    <property type="match status" value="1"/>
</dbReference>
<evidence type="ECO:0000256" key="7">
    <source>
        <dbReference type="ARBA" id="ARBA00023136"/>
    </source>
</evidence>
<dbReference type="NCBIfam" id="NF008049">
    <property type="entry name" value="PRK10782.1"/>
    <property type="match status" value="1"/>
</dbReference>
<comment type="subcellular location">
    <subcellularLocation>
        <location evidence="1 8">Cell membrane</location>
        <topology evidence="1 8">Multi-pass membrane protein</topology>
    </subcellularLocation>
</comment>
<keyword evidence="6 8" id="KW-1133">Transmembrane helix</keyword>
<feature type="transmembrane region" description="Helical" evidence="8">
    <location>
        <begin position="46"/>
        <end position="66"/>
    </location>
</feature>
<reference evidence="11" key="1">
    <citation type="submission" date="2017-10" db="EMBL/GenBank/DDBJ databases">
        <title>Campylobacter species from seals.</title>
        <authorList>
            <person name="Gilbert M.J."/>
            <person name="Zomer A.L."/>
            <person name="Timmerman A.J."/>
            <person name="Duim B."/>
            <person name="Wagenaar J.A."/>
        </authorList>
    </citation>
    <scope>NUCLEOTIDE SEQUENCE [LARGE SCALE GENOMIC DNA]</scope>
    <source>
        <strain evidence="11">17S00004-5</strain>
    </source>
</reference>
<evidence type="ECO:0000313" key="10">
    <source>
        <dbReference type="EMBL" id="PSM51379.1"/>
    </source>
</evidence>
<keyword evidence="3 8" id="KW-0813">Transport</keyword>
<protein>
    <submittedName>
        <fullName evidence="10">Methionine ABC transporter permease</fullName>
    </submittedName>
</protein>
<gene>
    <name evidence="10" type="ORF">CQ405_08295</name>
</gene>
<dbReference type="GO" id="GO:0005886">
    <property type="term" value="C:plasma membrane"/>
    <property type="evidence" value="ECO:0007669"/>
    <property type="project" value="UniProtKB-SubCell"/>
</dbReference>
<keyword evidence="11" id="KW-1185">Reference proteome</keyword>
<evidence type="ECO:0000256" key="6">
    <source>
        <dbReference type="ARBA" id="ARBA00022989"/>
    </source>
</evidence>
<dbReference type="Pfam" id="PF00528">
    <property type="entry name" value="BPD_transp_1"/>
    <property type="match status" value="1"/>
</dbReference>
<evidence type="ECO:0000256" key="4">
    <source>
        <dbReference type="ARBA" id="ARBA00022475"/>
    </source>
</evidence>
<name>A0A2P8QYR0_9BACT</name>
<dbReference type="OrthoDB" id="9793490at2"/>
<dbReference type="PANTHER" id="PTHR30450:SF1">
    <property type="entry name" value="D-METHIONINE TRANSPORT SYSTEM PERMEASE PROTEIN METI-RELATED"/>
    <property type="match status" value="1"/>
</dbReference>
<feature type="domain" description="ABC transmembrane type-1" evidence="9">
    <location>
        <begin position="74"/>
        <end position="268"/>
    </location>
</feature>
<comment type="similarity">
    <text evidence="2">Belongs to the binding-protein-dependent transport system permease family. CysTW subfamily.</text>
</comment>
<feature type="transmembrane region" description="Helical" evidence="8">
    <location>
        <begin position="206"/>
        <end position="229"/>
    </location>
</feature>
<accession>A0A2P8QYR0</accession>
<dbReference type="Proteomes" id="UP000240535">
    <property type="component" value="Unassembled WGS sequence"/>
</dbReference>
<feature type="transmembrane region" description="Helical" evidence="8">
    <location>
        <begin position="249"/>
        <end position="272"/>
    </location>
</feature>
<dbReference type="AlphaFoldDB" id="A0A2P8QYR0"/>
<evidence type="ECO:0000256" key="2">
    <source>
        <dbReference type="ARBA" id="ARBA00007069"/>
    </source>
</evidence>